<keyword evidence="2" id="KW-1185">Reference proteome</keyword>
<sequence>MHMQRREPGKKGVLPRGCLAWQQPINWEKKLIWRFREEQHEKQWQGQFFPMEQGALDTEDDNSPDANIKAGRARRPAQTAHFANDCVNRCNSWMLLDYIYQASF</sequence>
<name>A0AAD6MC11_9ROSI</name>
<dbReference type="Proteomes" id="UP001164929">
    <property type="component" value="Chromosome 10"/>
</dbReference>
<proteinExistence type="predicted"/>
<evidence type="ECO:0000313" key="1">
    <source>
        <dbReference type="EMBL" id="KAJ6982738.1"/>
    </source>
</evidence>
<dbReference type="EMBL" id="JAQIZT010000010">
    <property type="protein sequence ID" value="KAJ6982738.1"/>
    <property type="molecule type" value="Genomic_DNA"/>
</dbReference>
<reference evidence="1" key="1">
    <citation type="journal article" date="2023" name="Mol. Ecol. Resour.">
        <title>Chromosome-level genome assembly of a triploid poplar Populus alba 'Berolinensis'.</title>
        <authorList>
            <person name="Chen S."/>
            <person name="Yu Y."/>
            <person name="Wang X."/>
            <person name="Wang S."/>
            <person name="Zhang T."/>
            <person name="Zhou Y."/>
            <person name="He R."/>
            <person name="Meng N."/>
            <person name="Wang Y."/>
            <person name="Liu W."/>
            <person name="Liu Z."/>
            <person name="Liu J."/>
            <person name="Guo Q."/>
            <person name="Huang H."/>
            <person name="Sederoff R.R."/>
            <person name="Wang G."/>
            <person name="Qu G."/>
            <person name="Chen S."/>
        </authorList>
    </citation>
    <scope>NUCLEOTIDE SEQUENCE</scope>
    <source>
        <strain evidence="1">SC-2020</strain>
    </source>
</reference>
<evidence type="ECO:0000313" key="2">
    <source>
        <dbReference type="Proteomes" id="UP001164929"/>
    </source>
</evidence>
<organism evidence="1 2">
    <name type="scientific">Populus alba x Populus x berolinensis</name>
    <dbReference type="NCBI Taxonomy" id="444605"/>
    <lineage>
        <taxon>Eukaryota</taxon>
        <taxon>Viridiplantae</taxon>
        <taxon>Streptophyta</taxon>
        <taxon>Embryophyta</taxon>
        <taxon>Tracheophyta</taxon>
        <taxon>Spermatophyta</taxon>
        <taxon>Magnoliopsida</taxon>
        <taxon>eudicotyledons</taxon>
        <taxon>Gunneridae</taxon>
        <taxon>Pentapetalae</taxon>
        <taxon>rosids</taxon>
        <taxon>fabids</taxon>
        <taxon>Malpighiales</taxon>
        <taxon>Salicaceae</taxon>
        <taxon>Saliceae</taxon>
        <taxon>Populus</taxon>
    </lineage>
</organism>
<protein>
    <submittedName>
        <fullName evidence="1">Uncharacterized protein</fullName>
    </submittedName>
</protein>
<accession>A0AAD6MC11</accession>
<gene>
    <name evidence="1" type="ORF">NC653_025749</name>
</gene>
<dbReference type="AlphaFoldDB" id="A0AAD6MC11"/>
<comment type="caution">
    <text evidence="1">The sequence shown here is derived from an EMBL/GenBank/DDBJ whole genome shotgun (WGS) entry which is preliminary data.</text>
</comment>